<protein>
    <submittedName>
        <fullName evidence="13">Type VII secretion protein EccCa</fullName>
    </submittedName>
</protein>
<dbReference type="InterPro" id="IPR050206">
    <property type="entry name" value="FtsK/SpoIIIE/SftA"/>
</dbReference>
<keyword evidence="7 11" id="KW-1133">Transmembrane helix</keyword>
<evidence type="ECO:0000256" key="1">
    <source>
        <dbReference type="ARBA" id="ARBA00004651"/>
    </source>
</evidence>
<evidence type="ECO:0000256" key="3">
    <source>
        <dbReference type="ARBA" id="ARBA00022692"/>
    </source>
</evidence>
<keyword evidence="14" id="KW-1185">Reference proteome</keyword>
<feature type="compositionally biased region" description="Basic residues" evidence="10">
    <location>
        <begin position="1"/>
        <end position="14"/>
    </location>
</feature>
<dbReference type="PANTHER" id="PTHR22683:SF1">
    <property type="entry name" value="TYPE VII SECRETION SYSTEM PROTEIN ESSC"/>
    <property type="match status" value="1"/>
</dbReference>
<dbReference type="GO" id="GO:0005886">
    <property type="term" value="C:plasma membrane"/>
    <property type="evidence" value="ECO:0007669"/>
    <property type="project" value="UniProtKB-SubCell"/>
</dbReference>
<evidence type="ECO:0000313" key="13">
    <source>
        <dbReference type="EMBL" id="QSB06013.1"/>
    </source>
</evidence>
<evidence type="ECO:0000313" key="14">
    <source>
        <dbReference type="Proteomes" id="UP000662939"/>
    </source>
</evidence>
<dbReference type="InterPro" id="IPR002543">
    <property type="entry name" value="FtsK_dom"/>
</dbReference>
<dbReference type="InterPro" id="IPR023836">
    <property type="entry name" value="EccCa-like_Actinobacteria"/>
</dbReference>
<feature type="region of interest" description="Disordered" evidence="10">
    <location>
        <begin position="1"/>
        <end position="34"/>
    </location>
</feature>
<gene>
    <name evidence="13" type="primary">eccCa</name>
    <name evidence="13" type="ORF">JQS30_03560</name>
</gene>
<feature type="domain" description="FtsK" evidence="12">
    <location>
        <begin position="847"/>
        <end position="1038"/>
    </location>
</feature>
<dbReference type="PROSITE" id="PS50901">
    <property type="entry name" value="FTSK"/>
    <property type="match status" value="3"/>
</dbReference>
<dbReference type="PANTHER" id="PTHR22683">
    <property type="entry name" value="SPORULATION PROTEIN RELATED"/>
    <property type="match status" value="1"/>
</dbReference>
<dbReference type="GO" id="GO:0005524">
    <property type="term" value="F:ATP binding"/>
    <property type="evidence" value="ECO:0007669"/>
    <property type="project" value="UniProtKB-UniRule"/>
</dbReference>
<sequence length="1353" mass="149939">MTTKLFRRQPRKRGPQSPRGDILLESPPDMPDPQPKSIAQVLMILPMMAGAVAMMLMYAGRGVGGGGSVNPLMYVIGGMMGISMMSMMIMNISGARGNKKAELNIERRNYMRYLAQVRRKVRRGAEKQWRAQRWRHPDAHALWSLVGSRRMWERRPSDDDYLDLRIGIGQQRLVMRINPPDTKPVEDLEPMSAMALRRFVKAHSNVPDIPRPLNLMSASRITLRGDRPDVLGTMRAMLGQLLVLHSPDDVLVAVVASPERQEEWHWLKWAPHVQHPSENDGAGPLRMFYDTVPKLERSLREELNGRGNFQQGKADEDQKHIVVLIDDGNEEGAAVLAGDGAAGVTVIDFSGYMPRKPSPLHKLLDLSEDTIREEQRGRVRNLGTPDRISLGQAEGIARQLAPWRLTLGKQSGDEAGTEEGPGGVSASLNQTIDITELLGIPDMAQFDPTVHWKEKSMKEFLKVPIGPGADGGVVDVDFKEAAQGGMGPHGLLVGATGSGKSEVLRTFVAALAATHSSEELNFILVDFKGGATFAALDDMPHVSAIITNLADEIALVDRMQDALVGELVRRQELLRSAGNFTNRTEYEKARLGGAALDPMPALMIICDEFSEMLVAKPEFIDLFLQVGRIGRSIGVYQLLASQRLEEGKLRGLDTYLSYRVGLRTFSAQESRTVLGVPDAYELPQAPGHGYLQVGTEGLVRFRAAYAGGEYEPRKDVAVSRAQRVAAVQNKVQRFISGYVEPPREPEPEEEPQPDPAESAADLPPVIEGIEEGQEITQMDVLVDRMKGHGRPAHKVWLPPLEDPPTLDQLVPRMEVTADRGLCAPGWHLNGKLTAILGEEDRPFEQKRVPMSIDLAGAGGNMAIAGGTQSGKSTVLRTLIGSLALTHTPREAQFFCLDFGGGTLRGINDLPHVAGVYGRRDVEGVRRTIQEVMTILDEREAFFTAQGLDSMGTYRKMKAEGKFAEDPWGDVFLVIDNWLTLRDDFEKFVDDIMAIGNRGLSFGVHVIVTCSRWGDIRLNMRDMFGTKLELKLSDHQESEIDRKHAQNVPKGRPGRGLSLQKLHFMSGVPRVDGIRDGDDLQPGVADFVKRVQEAWQGQPCPKVRLLPRELHLRDYWEIVDRNMPGIPIGINEAGLKQVNLDFNETPHLMVFGDSECGKTNLLRLICKSITEKYKVGEAKIVMADYRRGMLGEFSEDFLLDYSMAARQFDNACKQMRGPLEKRLPGDDVTPEQLRARSWWTGPELFIVVDDYELVATPRGNPMQGLAEFIPQARDIGLHIIVARRCSGVSRASMDPIIGAMKQIESPGLLMSGRKEEGPVFGQLRPSPQPPGRGTLVRRQDGENLMQTALMPPHQ</sequence>
<comment type="subcellular location">
    <subcellularLocation>
        <location evidence="1">Cell membrane</location>
        <topology evidence="1">Multi-pass membrane protein</topology>
    </subcellularLocation>
</comment>
<feature type="binding site" evidence="9">
    <location>
        <begin position="494"/>
        <end position="501"/>
    </location>
    <ligand>
        <name>ATP</name>
        <dbReference type="ChEBI" id="CHEBI:30616"/>
    </ligand>
</feature>
<organism evidence="13 14">
    <name type="scientific">Natronoglycomyces albus</name>
    <dbReference type="NCBI Taxonomy" id="2811108"/>
    <lineage>
        <taxon>Bacteria</taxon>
        <taxon>Bacillati</taxon>
        <taxon>Actinomycetota</taxon>
        <taxon>Actinomycetes</taxon>
        <taxon>Glycomycetales</taxon>
        <taxon>Glycomycetaceae</taxon>
        <taxon>Natronoglycomyces</taxon>
    </lineage>
</organism>
<name>A0A895XR63_9ACTN</name>
<feature type="transmembrane region" description="Helical" evidence="11">
    <location>
        <begin position="38"/>
        <end position="59"/>
    </location>
</feature>
<evidence type="ECO:0000256" key="2">
    <source>
        <dbReference type="ARBA" id="ARBA00022475"/>
    </source>
</evidence>
<keyword evidence="8 11" id="KW-0472">Membrane</keyword>
<dbReference type="SUPFAM" id="SSF52540">
    <property type="entry name" value="P-loop containing nucleoside triphosphate hydrolases"/>
    <property type="match status" value="3"/>
</dbReference>
<dbReference type="Pfam" id="PF01580">
    <property type="entry name" value="FtsK_SpoIIIE"/>
    <property type="match status" value="2"/>
</dbReference>
<accession>A0A895XR63</accession>
<keyword evidence="6 9" id="KW-0067">ATP-binding</keyword>
<dbReference type="InterPro" id="IPR027417">
    <property type="entry name" value="P-loop_NTPase"/>
</dbReference>
<keyword evidence="3 11" id="KW-0812">Transmembrane</keyword>
<evidence type="ECO:0000259" key="12">
    <source>
        <dbReference type="PROSITE" id="PS50901"/>
    </source>
</evidence>
<dbReference type="EMBL" id="CP070496">
    <property type="protein sequence ID" value="QSB06013.1"/>
    <property type="molecule type" value="Genomic_DNA"/>
</dbReference>
<evidence type="ECO:0000256" key="8">
    <source>
        <dbReference type="ARBA" id="ARBA00023136"/>
    </source>
</evidence>
<keyword evidence="2" id="KW-1003">Cell membrane</keyword>
<feature type="transmembrane region" description="Helical" evidence="11">
    <location>
        <begin position="71"/>
        <end position="90"/>
    </location>
</feature>
<feature type="region of interest" description="Disordered" evidence="10">
    <location>
        <begin position="737"/>
        <end position="760"/>
    </location>
</feature>
<evidence type="ECO:0000256" key="5">
    <source>
        <dbReference type="ARBA" id="ARBA00022741"/>
    </source>
</evidence>
<feature type="domain" description="FtsK" evidence="12">
    <location>
        <begin position="1134"/>
        <end position="1317"/>
    </location>
</feature>
<dbReference type="Gene3D" id="3.40.50.300">
    <property type="entry name" value="P-loop containing nucleotide triphosphate hydrolases"/>
    <property type="match status" value="4"/>
</dbReference>
<evidence type="ECO:0000256" key="11">
    <source>
        <dbReference type="SAM" id="Phobius"/>
    </source>
</evidence>
<dbReference type="KEGG" id="nav:JQS30_03560"/>
<reference evidence="13" key="1">
    <citation type="submission" date="2021-02" db="EMBL/GenBank/DDBJ databases">
        <title>Natronoglycomyces albus gen. nov., sp. nov, a haloalkaliphilic actinobacterium from a soda solonchak soil.</title>
        <authorList>
            <person name="Sorokin D.Y."/>
            <person name="Khijniak T.V."/>
            <person name="Zakharycheva A.P."/>
            <person name="Boueva O.V."/>
            <person name="Ariskina E.V."/>
            <person name="Hahnke R.L."/>
            <person name="Bunk B."/>
            <person name="Sproer C."/>
            <person name="Schumann P."/>
            <person name="Evtushenko L.I."/>
            <person name="Kublanov I.V."/>
        </authorList>
    </citation>
    <scope>NUCLEOTIDE SEQUENCE</scope>
    <source>
        <strain evidence="13">DSM 106290</strain>
    </source>
</reference>
<feature type="region of interest" description="Disordered" evidence="10">
    <location>
        <begin position="1312"/>
        <end position="1332"/>
    </location>
</feature>
<evidence type="ECO:0000256" key="4">
    <source>
        <dbReference type="ARBA" id="ARBA00022737"/>
    </source>
</evidence>
<proteinExistence type="predicted"/>
<keyword evidence="4" id="KW-0677">Repeat</keyword>
<dbReference type="GO" id="GO:0003677">
    <property type="term" value="F:DNA binding"/>
    <property type="evidence" value="ECO:0007669"/>
    <property type="project" value="InterPro"/>
</dbReference>
<dbReference type="NCBIfam" id="TIGR03924">
    <property type="entry name" value="T7SS_EccC_a"/>
    <property type="match status" value="1"/>
</dbReference>
<keyword evidence="5 9" id="KW-0547">Nucleotide-binding</keyword>
<evidence type="ECO:0000256" key="9">
    <source>
        <dbReference type="PROSITE-ProRule" id="PRU00289"/>
    </source>
</evidence>
<dbReference type="InterPro" id="IPR003593">
    <property type="entry name" value="AAA+_ATPase"/>
</dbReference>
<dbReference type="SMART" id="SM00382">
    <property type="entry name" value="AAA"/>
    <property type="match status" value="3"/>
</dbReference>
<evidence type="ECO:0000256" key="7">
    <source>
        <dbReference type="ARBA" id="ARBA00022989"/>
    </source>
</evidence>
<dbReference type="Proteomes" id="UP000662939">
    <property type="component" value="Chromosome"/>
</dbReference>
<dbReference type="RefSeq" id="WP_213172024.1">
    <property type="nucleotide sequence ID" value="NZ_CP070496.1"/>
</dbReference>
<dbReference type="InterPro" id="IPR023837">
    <property type="entry name" value="EccCb-like_Actinobacteria"/>
</dbReference>
<evidence type="ECO:0000256" key="10">
    <source>
        <dbReference type="SAM" id="MobiDB-lite"/>
    </source>
</evidence>
<feature type="domain" description="FtsK" evidence="12">
    <location>
        <begin position="471"/>
        <end position="671"/>
    </location>
</feature>
<dbReference type="NCBIfam" id="TIGR03925">
    <property type="entry name" value="T7SS_EccC_b"/>
    <property type="match status" value="1"/>
</dbReference>
<evidence type="ECO:0000256" key="6">
    <source>
        <dbReference type="ARBA" id="ARBA00022840"/>
    </source>
</evidence>
<feature type="binding site" evidence="9">
    <location>
        <begin position="865"/>
        <end position="872"/>
    </location>
    <ligand>
        <name>ATP</name>
        <dbReference type="ChEBI" id="CHEBI:30616"/>
    </ligand>
</feature>
<feature type="binding site" evidence="9">
    <location>
        <begin position="1151"/>
        <end position="1158"/>
    </location>
    <ligand>
        <name>ATP</name>
        <dbReference type="ChEBI" id="CHEBI:30616"/>
    </ligand>
</feature>